<dbReference type="HOGENOM" id="CLU_100665_1_0_1"/>
<accession>A0A015MM67</accession>
<evidence type="ECO:0000313" key="2">
    <source>
        <dbReference type="Proteomes" id="UP000022910"/>
    </source>
</evidence>
<name>A0A015MM67_RHIIW</name>
<sequence>MNIPISHSEYNNIPSLGKALLALETIQDLMVIGDIFFKHTMQATWGLCLVHRHFNLKPNEVMLEQPYYSDSHIVTKAVDVNEVTTSFTGSSYYLSEESKLQAFEYRYGTNTYIEETMQSEKFFVFLREFEQLLVKLGLRNILGLIPRAYITYGLEKSNYEKRENVVQLLGDGVPVEENSVVTAWTFDECEITDQKNCVTRRLCMPNLYCVKVDSKHVNVEDHKADSYHEKYP</sequence>
<gene>
    <name evidence="1" type="ORF">RirG_109940</name>
</gene>
<dbReference type="OrthoDB" id="2322999at2759"/>
<evidence type="ECO:0000313" key="1">
    <source>
        <dbReference type="EMBL" id="EXX67923.1"/>
    </source>
</evidence>
<dbReference type="AlphaFoldDB" id="A0A015MM67"/>
<comment type="caution">
    <text evidence="1">The sequence shown here is derived from an EMBL/GenBank/DDBJ whole genome shotgun (WGS) entry which is preliminary data.</text>
</comment>
<proteinExistence type="predicted"/>
<organism evidence="1 2">
    <name type="scientific">Rhizophagus irregularis (strain DAOM 197198w)</name>
    <name type="common">Glomus intraradices</name>
    <dbReference type="NCBI Taxonomy" id="1432141"/>
    <lineage>
        <taxon>Eukaryota</taxon>
        <taxon>Fungi</taxon>
        <taxon>Fungi incertae sedis</taxon>
        <taxon>Mucoromycota</taxon>
        <taxon>Glomeromycotina</taxon>
        <taxon>Glomeromycetes</taxon>
        <taxon>Glomerales</taxon>
        <taxon>Glomeraceae</taxon>
        <taxon>Rhizophagus</taxon>
    </lineage>
</organism>
<reference evidence="1 2" key="1">
    <citation type="submission" date="2014-02" db="EMBL/GenBank/DDBJ databases">
        <title>Single nucleus genome sequencing reveals high similarity among nuclei of an endomycorrhizal fungus.</title>
        <authorList>
            <person name="Lin K."/>
            <person name="Geurts R."/>
            <person name="Zhang Z."/>
            <person name="Limpens E."/>
            <person name="Saunders D.G."/>
            <person name="Mu D."/>
            <person name="Pang E."/>
            <person name="Cao H."/>
            <person name="Cha H."/>
            <person name="Lin T."/>
            <person name="Zhou Q."/>
            <person name="Shang Y."/>
            <person name="Li Y."/>
            <person name="Ivanov S."/>
            <person name="Sharma T."/>
            <person name="Velzen R.V."/>
            <person name="Ruijter N.D."/>
            <person name="Aanen D.K."/>
            <person name="Win J."/>
            <person name="Kamoun S."/>
            <person name="Bisseling T."/>
            <person name="Huang S."/>
        </authorList>
    </citation>
    <scope>NUCLEOTIDE SEQUENCE [LARGE SCALE GENOMIC DNA]</scope>
    <source>
        <strain evidence="2">DAOM197198w</strain>
    </source>
</reference>
<protein>
    <submittedName>
        <fullName evidence="1">Uncharacterized protein</fullName>
    </submittedName>
</protein>
<keyword evidence="2" id="KW-1185">Reference proteome</keyword>
<dbReference type="Proteomes" id="UP000022910">
    <property type="component" value="Unassembled WGS sequence"/>
</dbReference>
<dbReference type="EMBL" id="JEMT01017483">
    <property type="protein sequence ID" value="EXX67923.1"/>
    <property type="molecule type" value="Genomic_DNA"/>
</dbReference>